<organism evidence="2 3">
    <name type="scientific">Diplogelasinospora grovesii</name>
    <dbReference type="NCBI Taxonomy" id="303347"/>
    <lineage>
        <taxon>Eukaryota</taxon>
        <taxon>Fungi</taxon>
        <taxon>Dikarya</taxon>
        <taxon>Ascomycota</taxon>
        <taxon>Pezizomycotina</taxon>
        <taxon>Sordariomycetes</taxon>
        <taxon>Sordariomycetidae</taxon>
        <taxon>Sordariales</taxon>
        <taxon>Diplogelasinosporaceae</taxon>
        <taxon>Diplogelasinospora</taxon>
    </lineage>
</organism>
<keyword evidence="3" id="KW-1185">Reference proteome</keyword>
<name>A0AAN6S0Q1_9PEZI</name>
<reference evidence="3" key="1">
    <citation type="journal article" date="2023" name="Mol. Phylogenet. Evol.">
        <title>Genome-scale phylogeny and comparative genomics of the fungal order Sordariales.</title>
        <authorList>
            <person name="Hensen N."/>
            <person name="Bonometti L."/>
            <person name="Westerberg I."/>
            <person name="Brannstrom I.O."/>
            <person name="Guillou S."/>
            <person name="Cros-Aarteil S."/>
            <person name="Calhoun S."/>
            <person name="Haridas S."/>
            <person name="Kuo A."/>
            <person name="Mondo S."/>
            <person name="Pangilinan J."/>
            <person name="Riley R."/>
            <person name="LaButti K."/>
            <person name="Andreopoulos B."/>
            <person name="Lipzen A."/>
            <person name="Chen C."/>
            <person name="Yan M."/>
            <person name="Daum C."/>
            <person name="Ng V."/>
            <person name="Clum A."/>
            <person name="Steindorff A."/>
            <person name="Ohm R.A."/>
            <person name="Martin F."/>
            <person name="Silar P."/>
            <person name="Natvig D.O."/>
            <person name="Lalanne C."/>
            <person name="Gautier V."/>
            <person name="Ament-Velasquez S.L."/>
            <person name="Kruys A."/>
            <person name="Hutchinson M.I."/>
            <person name="Powell A.J."/>
            <person name="Barry K."/>
            <person name="Miller A.N."/>
            <person name="Grigoriev I.V."/>
            <person name="Debuchy R."/>
            <person name="Gladieux P."/>
            <person name="Hiltunen Thoren M."/>
            <person name="Johannesson H."/>
        </authorList>
    </citation>
    <scope>NUCLEOTIDE SEQUENCE [LARGE SCALE GENOMIC DNA]</scope>
    <source>
        <strain evidence="3">CBS 340.73</strain>
    </source>
</reference>
<gene>
    <name evidence="2" type="ORF">QBC46DRAFT_297495</name>
</gene>
<protein>
    <recommendedName>
        <fullName evidence="1">2EXR domain-containing protein</fullName>
    </recommendedName>
</protein>
<sequence>MNFELLNDSYGDQKAFPPALVSLTSFRFFPSLPPELRLEIWRATLPDQRFLIVRVDKNPSCVEVPYYVSRNELGNVTSSAPYRLCLKSTNTWSPLLAVNRESREVVLKHYRVHIPCNDSLSGECLRFRPETDVVHVQCIDHKDRVAHYFADVVHDARAYDPQNKGILHVAIGGRENLPAVKAMLPAIYPPALHDLARESMVAMLGNLRSLTLVHMIRGDTRLMFSCLELAAPRYNRSIPLHSFNASFDIVPEGDPRPIEPDMDQVLVGHDPRGIYCLWRQMEAALQVPPVPRDMFRVLLTAPQTITFEGAVERISTQAEAKRYVEFEEQAWRGNFDAGHMYRRFGYENPDTPETLERARKMPAFGFWLFPMEAFGDDFDSATFDPIRCPPLLADLRKVRPQLGLFRLPDGPD</sequence>
<dbReference type="InterPro" id="IPR045518">
    <property type="entry name" value="2EXR"/>
</dbReference>
<evidence type="ECO:0000313" key="2">
    <source>
        <dbReference type="EMBL" id="KAK3935748.1"/>
    </source>
</evidence>
<accession>A0AAN6S0Q1</accession>
<dbReference type="AlphaFoldDB" id="A0AAN6S0Q1"/>
<proteinExistence type="predicted"/>
<dbReference type="Pfam" id="PF20150">
    <property type="entry name" value="2EXR"/>
    <property type="match status" value="1"/>
</dbReference>
<dbReference type="PANTHER" id="PTHR35910:SF1">
    <property type="entry name" value="2EXR DOMAIN-CONTAINING PROTEIN"/>
    <property type="match status" value="1"/>
</dbReference>
<dbReference type="Proteomes" id="UP001303473">
    <property type="component" value="Unassembled WGS sequence"/>
</dbReference>
<comment type="caution">
    <text evidence="2">The sequence shown here is derived from an EMBL/GenBank/DDBJ whole genome shotgun (WGS) entry which is preliminary data.</text>
</comment>
<feature type="domain" description="2EXR" evidence="1">
    <location>
        <begin position="26"/>
        <end position="134"/>
    </location>
</feature>
<evidence type="ECO:0000259" key="1">
    <source>
        <dbReference type="Pfam" id="PF20150"/>
    </source>
</evidence>
<evidence type="ECO:0000313" key="3">
    <source>
        <dbReference type="Proteomes" id="UP001303473"/>
    </source>
</evidence>
<dbReference type="PANTHER" id="PTHR35910">
    <property type="entry name" value="2EXR DOMAIN-CONTAINING PROTEIN"/>
    <property type="match status" value="1"/>
</dbReference>
<dbReference type="EMBL" id="MU853909">
    <property type="protein sequence ID" value="KAK3935748.1"/>
    <property type="molecule type" value="Genomic_DNA"/>
</dbReference>